<dbReference type="Pfam" id="PF10163">
    <property type="entry name" value="EnY2"/>
    <property type="match status" value="1"/>
</dbReference>
<evidence type="ECO:0000256" key="1">
    <source>
        <dbReference type="SAM" id="MobiDB-lite"/>
    </source>
</evidence>
<dbReference type="GO" id="GO:0006406">
    <property type="term" value="P:mRNA export from nucleus"/>
    <property type="evidence" value="ECO:0007669"/>
    <property type="project" value="InterPro"/>
</dbReference>
<dbReference type="InterPro" id="IPR038212">
    <property type="entry name" value="TF_EnY2_sf"/>
</dbReference>
<organism evidence="2 3">
    <name type="scientific">Triticum turgidum subsp. durum</name>
    <name type="common">Durum wheat</name>
    <name type="synonym">Triticum durum</name>
    <dbReference type="NCBI Taxonomy" id="4567"/>
    <lineage>
        <taxon>Eukaryota</taxon>
        <taxon>Viridiplantae</taxon>
        <taxon>Streptophyta</taxon>
        <taxon>Embryophyta</taxon>
        <taxon>Tracheophyta</taxon>
        <taxon>Spermatophyta</taxon>
        <taxon>Magnoliopsida</taxon>
        <taxon>Liliopsida</taxon>
        <taxon>Poales</taxon>
        <taxon>Poaceae</taxon>
        <taxon>BOP clade</taxon>
        <taxon>Pooideae</taxon>
        <taxon>Triticodae</taxon>
        <taxon>Triticeae</taxon>
        <taxon>Triticinae</taxon>
        <taxon>Triticum</taxon>
    </lineage>
</organism>
<evidence type="ECO:0000313" key="2">
    <source>
        <dbReference type="EMBL" id="VAH67804.1"/>
    </source>
</evidence>
<proteinExistence type="predicted"/>
<dbReference type="Gramene" id="TRITD3Av1G244760.4">
    <property type="protein sequence ID" value="TRITD3Av1G244760.4"/>
    <property type="gene ID" value="TRITD3Av1G244760"/>
</dbReference>
<evidence type="ECO:0008006" key="4">
    <source>
        <dbReference type="Google" id="ProtNLM"/>
    </source>
</evidence>
<accession>A0A9R0VQP1</accession>
<reference evidence="2 3" key="1">
    <citation type="submission" date="2017-09" db="EMBL/GenBank/DDBJ databases">
        <authorList>
            <consortium name="International Durum Wheat Genome Sequencing Consortium (IDWGSC)"/>
            <person name="Milanesi L."/>
        </authorList>
    </citation>
    <scope>NUCLEOTIDE SEQUENCE [LARGE SCALE GENOMIC DNA]</scope>
    <source>
        <strain evidence="3">cv. Svevo</strain>
    </source>
</reference>
<dbReference type="InterPro" id="IPR018783">
    <property type="entry name" value="TF_ENY2"/>
</dbReference>
<dbReference type="PANTHER" id="PTHR12514">
    <property type="entry name" value="ENHANCER OF YELLOW 2 TRANSCRIPTION FACTOR"/>
    <property type="match status" value="1"/>
</dbReference>
<feature type="region of interest" description="Disordered" evidence="1">
    <location>
        <begin position="1"/>
        <end position="52"/>
    </location>
</feature>
<feature type="compositionally biased region" description="Acidic residues" evidence="1">
    <location>
        <begin position="40"/>
        <end position="49"/>
    </location>
</feature>
<dbReference type="GO" id="GO:0005643">
    <property type="term" value="C:nuclear pore"/>
    <property type="evidence" value="ECO:0007669"/>
    <property type="project" value="InterPro"/>
</dbReference>
<dbReference type="Gene3D" id="1.10.246.140">
    <property type="match status" value="1"/>
</dbReference>
<feature type="compositionally biased region" description="Basic and acidic residues" evidence="1">
    <location>
        <begin position="1"/>
        <end position="11"/>
    </location>
</feature>
<dbReference type="Proteomes" id="UP000324705">
    <property type="component" value="Chromosome 3A"/>
</dbReference>
<evidence type="ECO:0000313" key="3">
    <source>
        <dbReference type="Proteomes" id="UP000324705"/>
    </source>
</evidence>
<sequence>MRRWRLPKDGIRFSSPSLRPDDPSSVVGGRSSINRPPTPNDDDEEEEEVGKEASLGDIINLKLVESGEKERLMELLRERLVECGWRDDMKALCRFGSSSVKVRYNVWHVFYNG</sequence>
<protein>
    <recommendedName>
        <fullName evidence="4">Transcription and mRNA export factor ENY2</fullName>
    </recommendedName>
</protein>
<dbReference type="AlphaFoldDB" id="A0A9R0VQP1"/>
<dbReference type="GO" id="GO:0000124">
    <property type="term" value="C:SAGA complex"/>
    <property type="evidence" value="ECO:0007669"/>
    <property type="project" value="InterPro"/>
</dbReference>
<name>A0A9R0VQP1_TRITD</name>
<dbReference type="EMBL" id="LT934115">
    <property type="protein sequence ID" value="VAH67804.1"/>
    <property type="molecule type" value="Genomic_DNA"/>
</dbReference>
<dbReference type="GO" id="GO:0003713">
    <property type="term" value="F:transcription coactivator activity"/>
    <property type="evidence" value="ECO:0007669"/>
    <property type="project" value="InterPro"/>
</dbReference>
<gene>
    <name evidence="2" type="ORF">TRITD_3Av1G244760</name>
</gene>
<keyword evidence="3" id="KW-1185">Reference proteome</keyword>